<dbReference type="InterPro" id="IPR018114">
    <property type="entry name" value="TRYPSIN_HIS"/>
</dbReference>
<dbReference type="SMART" id="SM00020">
    <property type="entry name" value="Tryp_SPc"/>
    <property type="match status" value="1"/>
</dbReference>
<accession>A0A6V7U0L9</accession>
<dbReference type="InterPro" id="IPR009003">
    <property type="entry name" value="Peptidase_S1_PA"/>
</dbReference>
<evidence type="ECO:0000256" key="2">
    <source>
        <dbReference type="ARBA" id="ARBA00024195"/>
    </source>
</evidence>
<dbReference type="InterPro" id="IPR051487">
    <property type="entry name" value="Ser/Thr_Proteases_Immune/Dev"/>
</dbReference>
<evidence type="ECO:0000259" key="4">
    <source>
        <dbReference type="PROSITE" id="PS50240"/>
    </source>
</evidence>
<dbReference type="InterPro" id="IPR033116">
    <property type="entry name" value="TRYPSIN_SER"/>
</dbReference>
<keyword evidence="3" id="KW-0378">Hydrolase</keyword>
<evidence type="ECO:0000256" key="3">
    <source>
        <dbReference type="RuleBase" id="RU363034"/>
    </source>
</evidence>
<dbReference type="Proteomes" id="UP000580250">
    <property type="component" value="Unassembled WGS sequence"/>
</dbReference>
<dbReference type="PRINTS" id="PR00722">
    <property type="entry name" value="CHYMOTRYPSIN"/>
</dbReference>
<sequence length="299" mass="33867">MGTEIVDDKTLPWMVTIQMKHNYSKLNIHTQVFCTGTIINEKYILTAAHCFQGWTKNEILSNPSASLVIGFGSTNFKNQTLIEFNNKMIKIHPRNKNTNNGIFGNLLYADLALIELPESSKLNLFSSSQNARSIKLTNRLPLIKTKTLIAGWGWIKPFCEVNASIEGKTDKLQSGWVELMENNLYCVNEMEVSLLQQFNKTFGQNLNIPLCLTSWIKKITENNWSDKLCVRPSPSSIQYGDSGGPLLVDFGDSWYQIGVVTQGMCNKDKKFISNQDYATFTQIDCEWIQIETKGKVLCI</sequence>
<keyword evidence="3" id="KW-0645">Protease</keyword>
<feature type="domain" description="Peptidase S1" evidence="4">
    <location>
        <begin position="1"/>
        <end position="293"/>
    </location>
</feature>
<protein>
    <recommendedName>
        <fullName evidence="4">Peptidase S1 domain-containing protein</fullName>
    </recommendedName>
</protein>
<evidence type="ECO:0000313" key="6">
    <source>
        <dbReference type="Proteomes" id="UP000580250"/>
    </source>
</evidence>
<comment type="similarity">
    <text evidence="2">Belongs to the peptidase S1 family. CLIP subfamily.</text>
</comment>
<proteinExistence type="inferred from homology"/>
<keyword evidence="1" id="KW-1015">Disulfide bond</keyword>
<dbReference type="InterPro" id="IPR043504">
    <property type="entry name" value="Peptidase_S1_PA_chymotrypsin"/>
</dbReference>
<name>A0A6V7U0L9_MELEN</name>
<dbReference type="GO" id="GO:0006508">
    <property type="term" value="P:proteolysis"/>
    <property type="evidence" value="ECO:0007669"/>
    <property type="project" value="UniProtKB-KW"/>
</dbReference>
<organism evidence="5 6">
    <name type="scientific">Meloidogyne enterolobii</name>
    <name type="common">Root-knot nematode worm</name>
    <name type="synonym">Meloidogyne mayaguensis</name>
    <dbReference type="NCBI Taxonomy" id="390850"/>
    <lineage>
        <taxon>Eukaryota</taxon>
        <taxon>Metazoa</taxon>
        <taxon>Ecdysozoa</taxon>
        <taxon>Nematoda</taxon>
        <taxon>Chromadorea</taxon>
        <taxon>Rhabditida</taxon>
        <taxon>Tylenchina</taxon>
        <taxon>Tylenchomorpha</taxon>
        <taxon>Tylenchoidea</taxon>
        <taxon>Meloidogynidae</taxon>
        <taxon>Meloidogyninae</taxon>
        <taxon>Meloidogyne</taxon>
    </lineage>
</organism>
<evidence type="ECO:0000313" key="5">
    <source>
        <dbReference type="EMBL" id="CAD2141464.1"/>
    </source>
</evidence>
<keyword evidence="3" id="KW-0720">Serine protease</keyword>
<dbReference type="InterPro" id="IPR001254">
    <property type="entry name" value="Trypsin_dom"/>
</dbReference>
<dbReference type="GO" id="GO:0004252">
    <property type="term" value="F:serine-type endopeptidase activity"/>
    <property type="evidence" value="ECO:0007669"/>
    <property type="project" value="InterPro"/>
</dbReference>
<dbReference type="AlphaFoldDB" id="A0A6V7U0L9"/>
<dbReference type="Pfam" id="PF00089">
    <property type="entry name" value="Trypsin"/>
    <property type="match status" value="1"/>
</dbReference>
<reference evidence="5 6" key="1">
    <citation type="submission" date="2020-08" db="EMBL/GenBank/DDBJ databases">
        <authorList>
            <person name="Koutsovoulos G."/>
            <person name="Danchin GJ E."/>
        </authorList>
    </citation>
    <scope>NUCLEOTIDE SEQUENCE [LARGE SCALE GENOMIC DNA]</scope>
</reference>
<dbReference type="PANTHER" id="PTHR24256">
    <property type="entry name" value="TRYPTASE-RELATED"/>
    <property type="match status" value="1"/>
</dbReference>
<gene>
    <name evidence="5" type="ORF">MENT_LOCUS6875</name>
</gene>
<dbReference type="Gene3D" id="2.40.10.10">
    <property type="entry name" value="Trypsin-like serine proteases"/>
    <property type="match status" value="1"/>
</dbReference>
<comment type="caution">
    <text evidence="5">The sequence shown here is derived from an EMBL/GenBank/DDBJ whole genome shotgun (WGS) entry which is preliminary data.</text>
</comment>
<dbReference type="InterPro" id="IPR001314">
    <property type="entry name" value="Peptidase_S1A"/>
</dbReference>
<dbReference type="PROSITE" id="PS00134">
    <property type="entry name" value="TRYPSIN_HIS"/>
    <property type="match status" value="1"/>
</dbReference>
<dbReference type="EMBL" id="CAJEWN010000027">
    <property type="protein sequence ID" value="CAD2141464.1"/>
    <property type="molecule type" value="Genomic_DNA"/>
</dbReference>
<dbReference type="PROSITE" id="PS50240">
    <property type="entry name" value="TRYPSIN_DOM"/>
    <property type="match status" value="1"/>
</dbReference>
<dbReference type="PROSITE" id="PS00135">
    <property type="entry name" value="TRYPSIN_SER"/>
    <property type="match status" value="1"/>
</dbReference>
<dbReference type="OrthoDB" id="6376138at2759"/>
<dbReference type="SUPFAM" id="SSF50494">
    <property type="entry name" value="Trypsin-like serine proteases"/>
    <property type="match status" value="1"/>
</dbReference>
<evidence type="ECO:0000256" key="1">
    <source>
        <dbReference type="ARBA" id="ARBA00023157"/>
    </source>
</evidence>